<dbReference type="PROSITE" id="PS50191">
    <property type="entry name" value="CRAL_TRIO"/>
    <property type="match status" value="1"/>
</dbReference>
<sequence>MLVDLNFNYEETTAAMEKFRQEDIEELRQWSIKIDNSKCIPKNLSDKQIVLFYNVCYGDLEKTKMCIEKYYTYRNNAPELFDYRIWNPDLKQAAEVLEVFHVPGKSSEGYEIIYHRLHNTDPSYFDLVTFCKLLFMVVDLSLTKRGPQPGYIVLFDMDGIKMGHLTRINLLIVRKIFQYVQEAVPVRVQAIHVLNTEPILDKLLSLTKPFLDSQLLQTIHFYKKHEVPEKIHKIVPKSSLPSDYGGTLPDTQTLHKKCMEDLKLLEDYFKTEEEQRLAAMSDRNGANSLEGTFRKLDID</sequence>
<accession>A0A8S0ZH11</accession>
<reference evidence="2 3" key="1">
    <citation type="submission" date="2020-04" db="EMBL/GenBank/DDBJ databases">
        <authorList>
            <person name="Wallbank WR R."/>
            <person name="Pardo Diaz C."/>
            <person name="Kozak K."/>
            <person name="Martin S."/>
            <person name="Jiggins C."/>
            <person name="Moest M."/>
            <person name="Warren A I."/>
            <person name="Byers J.R.P. K."/>
            <person name="Montejo-Kovacevich G."/>
            <person name="Yen C E."/>
        </authorList>
    </citation>
    <scope>NUCLEOTIDE SEQUENCE [LARGE SCALE GENOMIC DNA]</scope>
</reference>
<dbReference type="SUPFAM" id="SSF52087">
    <property type="entry name" value="CRAL/TRIO domain"/>
    <property type="match status" value="1"/>
</dbReference>
<feature type="domain" description="CRAL-TRIO" evidence="1">
    <location>
        <begin position="87"/>
        <end position="252"/>
    </location>
</feature>
<dbReference type="InterPro" id="IPR036865">
    <property type="entry name" value="CRAL-TRIO_dom_sf"/>
</dbReference>
<dbReference type="Gene3D" id="3.40.525.10">
    <property type="entry name" value="CRAL-TRIO lipid binding domain"/>
    <property type="match status" value="1"/>
</dbReference>
<organism evidence="2 3">
    <name type="scientific">Arctia plantaginis</name>
    <name type="common">Wood tiger moth</name>
    <name type="synonym">Phalaena plantaginis</name>
    <dbReference type="NCBI Taxonomy" id="874455"/>
    <lineage>
        <taxon>Eukaryota</taxon>
        <taxon>Metazoa</taxon>
        <taxon>Ecdysozoa</taxon>
        <taxon>Arthropoda</taxon>
        <taxon>Hexapoda</taxon>
        <taxon>Insecta</taxon>
        <taxon>Pterygota</taxon>
        <taxon>Neoptera</taxon>
        <taxon>Endopterygota</taxon>
        <taxon>Lepidoptera</taxon>
        <taxon>Glossata</taxon>
        <taxon>Ditrysia</taxon>
        <taxon>Noctuoidea</taxon>
        <taxon>Erebidae</taxon>
        <taxon>Arctiinae</taxon>
        <taxon>Arctia</taxon>
    </lineage>
</organism>
<dbReference type="PANTHER" id="PTHR10174:SF213">
    <property type="entry name" value="CRAL-TRIO DOMAIN-CONTAINING PROTEIN"/>
    <property type="match status" value="1"/>
</dbReference>
<dbReference type="SMART" id="SM00516">
    <property type="entry name" value="SEC14"/>
    <property type="match status" value="1"/>
</dbReference>
<dbReference type="CDD" id="cd00170">
    <property type="entry name" value="SEC14"/>
    <property type="match status" value="1"/>
</dbReference>
<dbReference type="Proteomes" id="UP000494106">
    <property type="component" value="Unassembled WGS sequence"/>
</dbReference>
<name>A0A8S0ZH11_ARCPL</name>
<keyword evidence="3" id="KW-1185">Reference proteome</keyword>
<evidence type="ECO:0000259" key="1">
    <source>
        <dbReference type="PROSITE" id="PS50191"/>
    </source>
</evidence>
<dbReference type="GO" id="GO:0016020">
    <property type="term" value="C:membrane"/>
    <property type="evidence" value="ECO:0007669"/>
    <property type="project" value="TreeGrafter"/>
</dbReference>
<dbReference type="PANTHER" id="PTHR10174">
    <property type="entry name" value="ALPHA-TOCOPHEROL TRANSFER PROTEIN-RELATED"/>
    <property type="match status" value="1"/>
</dbReference>
<proteinExistence type="predicted"/>
<dbReference type="InterPro" id="IPR001251">
    <property type="entry name" value="CRAL-TRIO_dom"/>
</dbReference>
<evidence type="ECO:0000313" key="2">
    <source>
        <dbReference type="EMBL" id="CAB3233043.1"/>
    </source>
</evidence>
<comment type="caution">
    <text evidence="2">The sequence shown here is derived from an EMBL/GenBank/DDBJ whole genome shotgun (WGS) entry which is preliminary data.</text>
</comment>
<dbReference type="OrthoDB" id="6736570at2759"/>
<protein>
    <recommendedName>
        <fullName evidence="1">CRAL-TRIO domain-containing protein</fullName>
    </recommendedName>
</protein>
<dbReference type="PRINTS" id="PR00180">
    <property type="entry name" value="CRETINALDHBP"/>
</dbReference>
<dbReference type="SUPFAM" id="SSF46938">
    <property type="entry name" value="CRAL/TRIO N-terminal domain"/>
    <property type="match status" value="1"/>
</dbReference>
<evidence type="ECO:0000313" key="3">
    <source>
        <dbReference type="Proteomes" id="UP000494106"/>
    </source>
</evidence>
<dbReference type="AlphaFoldDB" id="A0A8S0ZH11"/>
<dbReference type="GO" id="GO:1902936">
    <property type="term" value="F:phosphatidylinositol bisphosphate binding"/>
    <property type="evidence" value="ECO:0007669"/>
    <property type="project" value="TreeGrafter"/>
</dbReference>
<gene>
    <name evidence="2" type="ORF">APLA_LOCUS5028</name>
</gene>
<dbReference type="EMBL" id="CADEBC010000479">
    <property type="protein sequence ID" value="CAB3233043.1"/>
    <property type="molecule type" value="Genomic_DNA"/>
</dbReference>
<dbReference type="Pfam" id="PF00650">
    <property type="entry name" value="CRAL_TRIO"/>
    <property type="match status" value="1"/>
</dbReference>
<dbReference type="InterPro" id="IPR036273">
    <property type="entry name" value="CRAL/TRIO_N_dom_sf"/>
</dbReference>